<dbReference type="EMBL" id="CADCTQ010000232">
    <property type="protein sequence ID" value="CAA9263465.1"/>
    <property type="molecule type" value="Genomic_DNA"/>
</dbReference>
<feature type="compositionally biased region" description="Basic and acidic residues" evidence="1">
    <location>
        <begin position="54"/>
        <end position="67"/>
    </location>
</feature>
<sequence length="67" mass="7097">MLGGRKGFRRDCAVGKKKGFTGGGEKKEGGARRGKKGVLADVGRKKGFPGIAQGKERVERGSRRPAL</sequence>
<evidence type="ECO:0000256" key="1">
    <source>
        <dbReference type="SAM" id="MobiDB-lite"/>
    </source>
</evidence>
<feature type="region of interest" description="Disordered" evidence="1">
    <location>
        <begin position="1"/>
        <end position="67"/>
    </location>
</feature>
<protein>
    <submittedName>
        <fullName evidence="2">Uncharacterized protein</fullName>
    </submittedName>
</protein>
<gene>
    <name evidence="2" type="ORF">AVDCRST_MAG56-2666</name>
</gene>
<organism evidence="2">
    <name type="scientific">uncultured Cytophagales bacterium</name>
    <dbReference type="NCBI Taxonomy" id="158755"/>
    <lineage>
        <taxon>Bacteria</taxon>
        <taxon>Pseudomonadati</taxon>
        <taxon>Bacteroidota</taxon>
        <taxon>Sphingobacteriia</taxon>
        <taxon>Sphingobacteriales</taxon>
        <taxon>environmental samples</taxon>
    </lineage>
</organism>
<evidence type="ECO:0000313" key="2">
    <source>
        <dbReference type="EMBL" id="CAA9263465.1"/>
    </source>
</evidence>
<name>A0A6J4IZE5_9SPHI</name>
<reference evidence="2" key="1">
    <citation type="submission" date="2020-02" db="EMBL/GenBank/DDBJ databases">
        <authorList>
            <person name="Meier V. D."/>
        </authorList>
    </citation>
    <scope>NUCLEOTIDE SEQUENCE</scope>
    <source>
        <strain evidence="2">AVDCRST_MAG56</strain>
    </source>
</reference>
<dbReference type="AlphaFoldDB" id="A0A6J4IZE5"/>
<accession>A0A6J4IZE5</accession>
<proteinExistence type="predicted"/>